<reference evidence="2" key="1">
    <citation type="submission" date="2021-06" db="EMBL/GenBank/DDBJ databases">
        <authorList>
            <person name="Kallberg Y."/>
            <person name="Tangrot J."/>
            <person name="Rosling A."/>
        </authorList>
    </citation>
    <scope>NUCLEOTIDE SEQUENCE</scope>
    <source>
        <strain evidence="2">AZ414A</strain>
    </source>
</reference>
<dbReference type="EMBL" id="CAJVPK010000668">
    <property type="protein sequence ID" value="CAG8538038.1"/>
    <property type="molecule type" value="Genomic_DNA"/>
</dbReference>
<sequence length="431" mass="48783">MNQNIKINQNITISPTNSIDSSGYSISTTSSANSQNLNRPKPCDYIKTHKNISFSFAENLNSFQLGNLGDSDTYLVGTVHLNYPRVCAVKNVFLHFKGVEKTCWYKSQARTKNIYSGEHVLVDQSNKIWEAFEESEGITTLDIPFKIQLPYGLQETITTNIGTVQYVLRACVNTKGLINIPNAHITKLHCPLRQTLILNNSLSSSYKICGESPNGIEYTFLLPPNKTFNMGSYVSIPMMIRFSRPGLGIDRLEISLKALMDFSCSTQNEKTQVEQKIGGLLISNSELRNVISNNSQYRLGEYIHNINLFVPRDIQQTYQGNLINISHQLNIKFCLFGFEADFQVDEYIRISRRRKLPQLSIHEDSSESDISSHSLPSPPTPVVNEINTNTIKSPYPTPLSPPPYRQPVIRESSFGNNKDNANYIKYKKYTE</sequence>
<dbReference type="InterPro" id="IPR014752">
    <property type="entry name" value="Arrestin-like_C"/>
</dbReference>
<dbReference type="Gene3D" id="2.60.40.640">
    <property type="match status" value="1"/>
</dbReference>
<feature type="region of interest" description="Disordered" evidence="1">
    <location>
        <begin position="361"/>
        <end position="419"/>
    </location>
</feature>
<dbReference type="InterPro" id="IPR014756">
    <property type="entry name" value="Ig_E-set"/>
</dbReference>
<keyword evidence="3" id="KW-1185">Reference proteome</keyword>
<dbReference type="SUPFAM" id="SSF81296">
    <property type="entry name" value="E set domains"/>
    <property type="match status" value="1"/>
</dbReference>
<proteinExistence type="predicted"/>
<feature type="compositionally biased region" description="Pro residues" evidence="1">
    <location>
        <begin position="395"/>
        <end position="405"/>
    </location>
</feature>
<protein>
    <submittedName>
        <fullName evidence="2">4073_t:CDS:1</fullName>
    </submittedName>
</protein>
<evidence type="ECO:0000313" key="3">
    <source>
        <dbReference type="Proteomes" id="UP000789706"/>
    </source>
</evidence>
<name>A0A9N9AS26_9GLOM</name>
<accession>A0A9N9AS26</accession>
<dbReference type="Proteomes" id="UP000789706">
    <property type="component" value="Unassembled WGS sequence"/>
</dbReference>
<comment type="caution">
    <text evidence="2">The sequence shown here is derived from an EMBL/GenBank/DDBJ whole genome shotgun (WGS) entry which is preliminary data.</text>
</comment>
<dbReference type="OrthoDB" id="2333384at2759"/>
<evidence type="ECO:0000256" key="1">
    <source>
        <dbReference type="SAM" id="MobiDB-lite"/>
    </source>
</evidence>
<dbReference type="AlphaFoldDB" id="A0A9N9AS26"/>
<gene>
    <name evidence="2" type="ORF">DEBURN_LOCUS6470</name>
</gene>
<organism evidence="2 3">
    <name type="scientific">Diversispora eburnea</name>
    <dbReference type="NCBI Taxonomy" id="1213867"/>
    <lineage>
        <taxon>Eukaryota</taxon>
        <taxon>Fungi</taxon>
        <taxon>Fungi incertae sedis</taxon>
        <taxon>Mucoromycota</taxon>
        <taxon>Glomeromycotina</taxon>
        <taxon>Glomeromycetes</taxon>
        <taxon>Diversisporales</taxon>
        <taxon>Diversisporaceae</taxon>
        <taxon>Diversispora</taxon>
    </lineage>
</organism>
<evidence type="ECO:0000313" key="2">
    <source>
        <dbReference type="EMBL" id="CAG8538038.1"/>
    </source>
</evidence>